<feature type="transmembrane region" description="Helical" evidence="1">
    <location>
        <begin position="281"/>
        <end position="298"/>
    </location>
</feature>
<dbReference type="EMBL" id="RRYP01029761">
    <property type="protein sequence ID" value="TNV71521.1"/>
    <property type="molecule type" value="Genomic_DNA"/>
</dbReference>
<feature type="transmembrane region" description="Helical" evidence="1">
    <location>
        <begin position="94"/>
        <end position="116"/>
    </location>
</feature>
<feature type="transmembrane region" description="Helical" evidence="1">
    <location>
        <begin position="351"/>
        <end position="370"/>
    </location>
</feature>
<feature type="transmembrane region" description="Helical" evidence="1">
    <location>
        <begin position="128"/>
        <end position="152"/>
    </location>
</feature>
<keyword evidence="1" id="KW-1133">Transmembrane helix</keyword>
<sequence length="477" mass="55906">MNSKKYRPGKFQQKNSKIQNNIHSRYIFRRGRVIPVSFSFKNIHKVYLLLMHYLHIMKRDLYIDFAKGLATLSIIFIHTAFWSGQFYIPAEVRVFSLVFDVALFYALSGITSGSNIEKTFYRLLKLQITYMIFVTFLFFMDYFFKIFGLNFFSLEWLKEFYSTFGSKYTINNISTAPQWENLGNWYLHQYTNADTFPVVMGSFWYLKVYFILTVFGVLILRFFPKHIHWFIALCIALTLLINIFPQIYPDGQVGYVAFYLAVFLIGNRMKGKKIPDKIIPVLYACVAAALVWMFWYYGSEIFYKINRNKFPPKIPYIIWAMFSLVTLFACYNRLKISSESFVTYIGKNAIFFYFAQGISSSVVYFLVVPLKEYMPWWILMILIYIVNIFLAFGISAVLKKVDSIGWNILEILRKKTAIKQQFFILLLVSSSTSSNQCNNNDENNSAANNVDWISIPFCSGCCTIFRSHHSSRIILCK</sequence>
<evidence type="ECO:0000259" key="2">
    <source>
        <dbReference type="Pfam" id="PF01757"/>
    </source>
</evidence>
<dbReference type="Proteomes" id="UP000785679">
    <property type="component" value="Unassembled WGS sequence"/>
</dbReference>
<feature type="transmembrane region" description="Helical" evidence="1">
    <location>
        <begin position="314"/>
        <end position="331"/>
    </location>
</feature>
<feature type="transmembrane region" description="Helical" evidence="1">
    <location>
        <begin position="227"/>
        <end position="247"/>
    </location>
</feature>
<gene>
    <name evidence="3" type="ORF">FGO68_gene16442</name>
</gene>
<dbReference type="AlphaFoldDB" id="A0A8J8NAT2"/>
<keyword evidence="1" id="KW-0472">Membrane</keyword>
<feature type="transmembrane region" description="Helical" evidence="1">
    <location>
        <begin position="202"/>
        <end position="220"/>
    </location>
</feature>
<feature type="transmembrane region" description="Helical" evidence="1">
    <location>
        <begin position="253"/>
        <end position="269"/>
    </location>
</feature>
<dbReference type="InterPro" id="IPR002656">
    <property type="entry name" value="Acyl_transf_3_dom"/>
</dbReference>
<keyword evidence="1" id="KW-0812">Transmembrane</keyword>
<dbReference type="Pfam" id="PF01757">
    <property type="entry name" value="Acyl_transf_3"/>
    <property type="match status" value="1"/>
</dbReference>
<feature type="transmembrane region" description="Helical" evidence="1">
    <location>
        <begin position="376"/>
        <end position="398"/>
    </location>
</feature>
<organism evidence="3 4">
    <name type="scientific">Halteria grandinella</name>
    <dbReference type="NCBI Taxonomy" id="5974"/>
    <lineage>
        <taxon>Eukaryota</taxon>
        <taxon>Sar</taxon>
        <taxon>Alveolata</taxon>
        <taxon>Ciliophora</taxon>
        <taxon>Intramacronucleata</taxon>
        <taxon>Spirotrichea</taxon>
        <taxon>Stichotrichia</taxon>
        <taxon>Sporadotrichida</taxon>
        <taxon>Halteriidae</taxon>
        <taxon>Halteria</taxon>
    </lineage>
</organism>
<name>A0A8J8NAT2_HALGN</name>
<evidence type="ECO:0000256" key="1">
    <source>
        <dbReference type="SAM" id="Phobius"/>
    </source>
</evidence>
<accession>A0A8J8NAT2</accession>
<evidence type="ECO:0000313" key="4">
    <source>
        <dbReference type="Proteomes" id="UP000785679"/>
    </source>
</evidence>
<feature type="transmembrane region" description="Helical" evidence="1">
    <location>
        <begin position="61"/>
        <end position="82"/>
    </location>
</feature>
<comment type="caution">
    <text evidence="3">The sequence shown here is derived from an EMBL/GenBank/DDBJ whole genome shotgun (WGS) entry which is preliminary data.</text>
</comment>
<feature type="domain" description="Acyltransferase 3" evidence="2">
    <location>
        <begin position="61"/>
        <end position="394"/>
    </location>
</feature>
<reference evidence="3" key="1">
    <citation type="submission" date="2019-06" db="EMBL/GenBank/DDBJ databases">
        <authorList>
            <person name="Zheng W."/>
        </authorList>
    </citation>
    <scope>NUCLEOTIDE SEQUENCE</scope>
    <source>
        <strain evidence="3">QDHG01</strain>
    </source>
</reference>
<protein>
    <recommendedName>
        <fullName evidence="2">Acyltransferase 3 domain-containing protein</fullName>
    </recommendedName>
</protein>
<keyword evidence="4" id="KW-1185">Reference proteome</keyword>
<proteinExistence type="predicted"/>
<dbReference type="GO" id="GO:0016747">
    <property type="term" value="F:acyltransferase activity, transferring groups other than amino-acyl groups"/>
    <property type="evidence" value="ECO:0007669"/>
    <property type="project" value="InterPro"/>
</dbReference>
<evidence type="ECO:0000313" key="3">
    <source>
        <dbReference type="EMBL" id="TNV71521.1"/>
    </source>
</evidence>